<organism evidence="1 2">
    <name type="scientific">Actinoplanes derwentensis</name>
    <dbReference type="NCBI Taxonomy" id="113562"/>
    <lineage>
        <taxon>Bacteria</taxon>
        <taxon>Bacillati</taxon>
        <taxon>Actinomycetota</taxon>
        <taxon>Actinomycetes</taxon>
        <taxon>Micromonosporales</taxon>
        <taxon>Micromonosporaceae</taxon>
        <taxon>Actinoplanes</taxon>
    </lineage>
</organism>
<dbReference type="Proteomes" id="UP000198688">
    <property type="component" value="Chromosome I"/>
</dbReference>
<keyword evidence="2" id="KW-1185">Reference proteome</keyword>
<protein>
    <submittedName>
        <fullName evidence="1">Uncharacterized protein</fullName>
    </submittedName>
</protein>
<proteinExistence type="predicted"/>
<gene>
    <name evidence="1" type="ORF">SAMN04489716_9308</name>
</gene>
<name>A0A1H2DDL1_9ACTN</name>
<dbReference type="RefSeq" id="WP_092555853.1">
    <property type="nucleotide sequence ID" value="NZ_BOMJ01000088.1"/>
</dbReference>
<sequence length="133" mass="14997">MANEGSADEQPPDPAQGWAVICREYPKIKQRAYAIRQHDVVRELRSKPHDDETLTAWFTLREQLRRQDRREQGNAKDALGPVDKALAKIVGSPFPADESTYVCPGYVCALRSRDLAGEAPYCELTGKPMEPER</sequence>
<reference evidence="1 2" key="1">
    <citation type="submission" date="2016-10" db="EMBL/GenBank/DDBJ databases">
        <authorList>
            <person name="de Groot N.N."/>
        </authorList>
    </citation>
    <scope>NUCLEOTIDE SEQUENCE [LARGE SCALE GENOMIC DNA]</scope>
    <source>
        <strain evidence="1 2">DSM 43941</strain>
    </source>
</reference>
<dbReference type="AlphaFoldDB" id="A0A1H2DDL1"/>
<evidence type="ECO:0000313" key="2">
    <source>
        <dbReference type="Proteomes" id="UP000198688"/>
    </source>
</evidence>
<dbReference type="EMBL" id="LT629758">
    <property type="protein sequence ID" value="SDT80674.1"/>
    <property type="molecule type" value="Genomic_DNA"/>
</dbReference>
<evidence type="ECO:0000313" key="1">
    <source>
        <dbReference type="EMBL" id="SDT80674.1"/>
    </source>
</evidence>
<accession>A0A1H2DDL1</accession>